<comment type="caution">
    <text evidence="1">The sequence shown here is derived from an EMBL/GenBank/DDBJ whole genome shotgun (WGS) entry which is preliminary data.</text>
</comment>
<sequence>MAGKAKGFSEEDRLDILSAVLEKVTQHLFADGKAADYAESRFGDYIQRRVLTAITDFKRDQQKDALLDDFAEDSEEFAEAVRAKKGQARLSPEDLMLMHDALASLPSHLREAYILRHYAGWRVGDERKPEGAETEMTLMEYYDIGRRAMHKRLAKAQELLDQYCRKDPA</sequence>
<dbReference type="AlphaFoldDB" id="A0A418NL61"/>
<dbReference type="EMBL" id="QXFK01000011">
    <property type="protein sequence ID" value="RIV80357.1"/>
    <property type="molecule type" value="Genomic_DNA"/>
</dbReference>
<dbReference type="Proteomes" id="UP000285092">
    <property type="component" value="Unassembled WGS sequence"/>
</dbReference>
<name>A0A418NL61_9SPHN</name>
<reference evidence="1 2" key="1">
    <citation type="submission" date="2018-08" db="EMBL/GenBank/DDBJ databases">
        <title>Altererythrobacter sp.Ery1 and Ery12, the genome sequencing of novel strains in genus Alterythrobacter.</title>
        <authorList>
            <person name="Cheng H."/>
            <person name="Wu Y.-H."/>
            <person name="Fang C."/>
            <person name="Xu X.-W."/>
        </authorList>
    </citation>
    <scope>NUCLEOTIDE SEQUENCE [LARGE SCALE GENOMIC DNA]</scope>
    <source>
        <strain evidence="1 2">Ery1</strain>
    </source>
</reference>
<protein>
    <submittedName>
        <fullName evidence="1">Sigma-70 family RNA polymerase sigma factor</fullName>
    </submittedName>
</protein>
<accession>A0A418NL61</accession>
<organism evidence="1 2">
    <name type="scientific">Pelagerythrobacter aerophilus</name>
    <dbReference type="NCBI Taxonomy" id="2306995"/>
    <lineage>
        <taxon>Bacteria</taxon>
        <taxon>Pseudomonadati</taxon>
        <taxon>Pseudomonadota</taxon>
        <taxon>Alphaproteobacteria</taxon>
        <taxon>Sphingomonadales</taxon>
        <taxon>Erythrobacteraceae</taxon>
        <taxon>Pelagerythrobacter</taxon>
    </lineage>
</organism>
<evidence type="ECO:0000313" key="1">
    <source>
        <dbReference type="EMBL" id="RIV80357.1"/>
    </source>
</evidence>
<keyword evidence="2" id="KW-1185">Reference proteome</keyword>
<proteinExistence type="predicted"/>
<evidence type="ECO:0000313" key="2">
    <source>
        <dbReference type="Proteomes" id="UP000285092"/>
    </source>
</evidence>
<gene>
    <name evidence="1" type="ORF">D2V04_03440</name>
</gene>